<keyword evidence="1" id="KW-1133">Transmembrane helix</keyword>
<evidence type="ECO:0000256" key="1">
    <source>
        <dbReference type="SAM" id="Phobius"/>
    </source>
</evidence>
<feature type="transmembrane region" description="Helical" evidence="1">
    <location>
        <begin position="85"/>
        <end position="107"/>
    </location>
</feature>
<sequence>MKARSISEFRFNQNFASRDVYPIYSKLCEQCDQQPEPSIVTLAVLNRSPAEIKSMTPVEIEEFRSIIAKDGTPKKIVHVKQKRKILLILHRGLYLMPPVIVLVAVLVSV</sequence>
<protein>
    <submittedName>
        <fullName evidence="2">Uncharacterized protein</fullName>
    </submittedName>
</protein>
<name>A0A3G5A2Z6_9VIRU</name>
<proteinExistence type="predicted"/>
<organism evidence="2">
    <name type="scientific">Harvfovirus sp</name>
    <dbReference type="NCBI Taxonomy" id="2487768"/>
    <lineage>
        <taxon>Viruses</taxon>
        <taxon>Varidnaviria</taxon>
        <taxon>Bamfordvirae</taxon>
        <taxon>Nucleocytoviricota</taxon>
        <taxon>Megaviricetes</taxon>
        <taxon>Imitervirales</taxon>
        <taxon>Mimiviridae</taxon>
        <taxon>Klosneuvirinae</taxon>
    </lineage>
</organism>
<gene>
    <name evidence="2" type="ORF">Harvfovirus9_4</name>
</gene>
<dbReference type="EMBL" id="MK072251">
    <property type="protein sequence ID" value="AYV80874.1"/>
    <property type="molecule type" value="Genomic_DNA"/>
</dbReference>
<accession>A0A3G5A2Z6</accession>
<evidence type="ECO:0000313" key="2">
    <source>
        <dbReference type="EMBL" id="AYV80874.1"/>
    </source>
</evidence>
<keyword evidence="1" id="KW-0472">Membrane</keyword>
<reference evidence="2" key="1">
    <citation type="submission" date="2018-10" db="EMBL/GenBank/DDBJ databases">
        <title>Hidden diversity of soil giant viruses.</title>
        <authorList>
            <person name="Schulz F."/>
            <person name="Alteio L."/>
            <person name="Goudeau D."/>
            <person name="Ryan E.M."/>
            <person name="Malmstrom R.R."/>
            <person name="Blanchard J."/>
            <person name="Woyke T."/>
        </authorList>
    </citation>
    <scope>NUCLEOTIDE SEQUENCE</scope>
    <source>
        <strain evidence="2">HAV1</strain>
    </source>
</reference>
<keyword evidence="1" id="KW-0812">Transmembrane</keyword>